<dbReference type="Proteomes" id="UP001221898">
    <property type="component" value="Unassembled WGS sequence"/>
</dbReference>
<dbReference type="AlphaFoldDB" id="A0AAD7WQW3"/>
<dbReference type="EMBL" id="JAINUG010000045">
    <property type="protein sequence ID" value="KAJ8406091.1"/>
    <property type="molecule type" value="Genomic_DNA"/>
</dbReference>
<proteinExistence type="predicted"/>
<evidence type="ECO:0000313" key="2">
    <source>
        <dbReference type="Proteomes" id="UP001221898"/>
    </source>
</evidence>
<reference evidence="1" key="1">
    <citation type="journal article" date="2023" name="Science">
        <title>Genome structures resolve the early diversification of teleost fishes.</title>
        <authorList>
            <person name="Parey E."/>
            <person name="Louis A."/>
            <person name="Montfort J."/>
            <person name="Bouchez O."/>
            <person name="Roques C."/>
            <person name="Iampietro C."/>
            <person name="Lluch J."/>
            <person name="Castinel A."/>
            <person name="Donnadieu C."/>
            <person name="Desvignes T."/>
            <person name="Floi Bucao C."/>
            <person name="Jouanno E."/>
            <person name="Wen M."/>
            <person name="Mejri S."/>
            <person name="Dirks R."/>
            <person name="Jansen H."/>
            <person name="Henkel C."/>
            <person name="Chen W.J."/>
            <person name="Zahm M."/>
            <person name="Cabau C."/>
            <person name="Klopp C."/>
            <person name="Thompson A.W."/>
            <person name="Robinson-Rechavi M."/>
            <person name="Braasch I."/>
            <person name="Lecointre G."/>
            <person name="Bobe J."/>
            <person name="Postlethwait J.H."/>
            <person name="Berthelot C."/>
            <person name="Roest Crollius H."/>
            <person name="Guiguen Y."/>
        </authorList>
    </citation>
    <scope>NUCLEOTIDE SEQUENCE</scope>
    <source>
        <strain evidence="1">NC1722</strain>
    </source>
</reference>
<comment type="caution">
    <text evidence="1">The sequence shown here is derived from an EMBL/GenBank/DDBJ whole genome shotgun (WGS) entry which is preliminary data.</text>
</comment>
<keyword evidence="2" id="KW-1185">Reference proteome</keyword>
<evidence type="ECO:0000313" key="1">
    <source>
        <dbReference type="EMBL" id="KAJ8406091.1"/>
    </source>
</evidence>
<organism evidence="1 2">
    <name type="scientific">Aldrovandia affinis</name>
    <dbReference type="NCBI Taxonomy" id="143900"/>
    <lineage>
        <taxon>Eukaryota</taxon>
        <taxon>Metazoa</taxon>
        <taxon>Chordata</taxon>
        <taxon>Craniata</taxon>
        <taxon>Vertebrata</taxon>
        <taxon>Euteleostomi</taxon>
        <taxon>Actinopterygii</taxon>
        <taxon>Neopterygii</taxon>
        <taxon>Teleostei</taxon>
        <taxon>Notacanthiformes</taxon>
        <taxon>Halosauridae</taxon>
        <taxon>Aldrovandia</taxon>
    </lineage>
</organism>
<protein>
    <submittedName>
        <fullName evidence="1">Uncharacterized protein</fullName>
    </submittedName>
</protein>
<sequence length="93" mass="10514">MGGSYGPPRGSIRSLIVHMTLRIRYKRSGVSKACLIARDAAHTALNTWQIRPRPHSAHGLFRNSPFEERRPLLQVPRDLQRNTEAGGLSYNFC</sequence>
<name>A0AAD7WQW3_9TELE</name>
<accession>A0AAD7WQW3</accession>
<gene>
    <name evidence="1" type="ORF">AAFF_G00309790</name>
</gene>